<organism evidence="1 2">
    <name type="scientific">Vibrio fortis</name>
    <dbReference type="NCBI Taxonomy" id="212667"/>
    <lineage>
        <taxon>Bacteria</taxon>
        <taxon>Pseudomonadati</taxon>
        <taxon>Pseudomonadota</taxon>
        <taxon>Gammaproteobacteria</taxon>
        <taxon>Vibrionales</taxon>
        <taxon>Vibrionaceae</taxon>
        <taxon>Vibrio</taxon>
    </lineage>
</organism>
<proteinExistence type="predicted"/>
<reference evidence="1 2" key="1">
    <citation type="submission" date="2019-09" db="EMBL/GenBank/DDBJ databases">
        <title>Vibrio Fortis S7-72.</title>
        <authorList>
            <person name="Das S.K."/>
        </authorList>
    </citation>
    <scope>NUCLEOTIDE SEQUENCE [LARGE SCALE GENOMIC DNA]</scope>
    <source>
        <strain evidence="1 2">S7-72</strain>
    </source>
</reference>
<dbReference type="AlphaFoldDB" id="A0A5N3S3Z2"/>
<protein>
    <submittedName>
        <fullName evidence="1">Uncharacterized protein</fullName>
    </submittedName>
</protein>
<name>A0A5N3S3Z2_9VIBR</name>
<dbReference type="EMBL" id="VXDD01000003">
    <property type="protein sequence ID" value="KAB0300693.1"/>
    <property type="molecule type" value="Genomic_DNA"/>
</dbReference>
<sequence>MRTSRIFGERDLSDFLEASKSNVLSSIESLKDDYILNVNESDYIAHKLSEAVIEPLEIHEDQIYASSSERMIPAEHFPRSFHVYPGKSYKKDVIKFHVPISGNIQLLHCVPSTWLMWTMSIEVNSNEFCFEIINFSNDPESIVREKDSNLKSIMQQLAHVRRDVERFNSSLEAHIKSAFESNKSRVRAKSGVLASLGVPIKKTSDTSPTFAIPAPQRRKKVILNKPEVNEVGYCPEPSLDQSVYNDILQMIHDVGKEFERLPSLYAQKEEEHLRDHFLMMLEPNFNGSATGETFNKTGKTDILLRHENTNVFIGECKFWKGQKSFLATISQLLGYLTWRDSKAAVIMFVPNKDFSSAVDVAKSSVNEHENFVKFVNEKDETWFNYEFHLNGDRNRTVKIAIMLYHTPR</sequence>
<dbReference type="RefSeq" id="WP_150896427.1">
    <property type="nucleotide sequence ID" value="NZ_VXDD01000003.1"/>
</dbReference>
<dbReference type="Proteomes" id="UP000326687">
    <property type="component" value="Unassembled WGS sequence"/>
</dbReference>
<evidence type="ECO:0000313" key="1">
    <source>
        <dbReference type="EMBL" id="KAB0300693.1"/>
    </source>
</evidence>
<accession>A0A5N3S3Z2</accession>
<gene>
    <name evidence="1" type="ORF">F2Z80_16335</name>
</gene>
<evidence type="ECO:0000313" key="2">
    <source>
        <dbReference type="Proteomes" id="UP000326687"/>
    </source>
</evidence>
<comment type="caution">
    <text evidence="1">The sequence shown here is derived from an EMBL/GenBank/DDBJ whole genome shotgun (WGS) entry which is preliminary data.</text>
</comment>